<dbReference type="PANTHER" id="PTHR43309:SF3">
    <property type="entry name" value="5-OXOPROLINASE SUBUNIT C"/>
    <property type="match status" value="1"/>
</dbReference>
<dbReference type="SUPFAM" id="SSF50891">
    <property type="entry name" value="Cyclophilin-like"/>
    <property type="match status" value="2"/>
</dbReference>
<proteinExistence type="predicted"/>
<dbReference type="PANTHER" id="PTHR43309">
    <property type="entry name" value="5-OXOPROLINASE SUBUNIT C"/>
    <property type="match status" value="1"/>
</dbReference>
<dbReference type="OrthoDB" id="9768696at2"/>
<dbReference type="InterPro" id="IPR003833">
    <property type="entry name" value="CT_C_D"/>
</dbReference>
<feature type="region of interest" description="Disordered" evidence="4">
    <location>
        <begin position="230"/>
        <end position="249"/>
    </location>
</feature>
<feature type="compositionally biased region" description="Pro residues" evidence="4">
    <location>
        <begin position="230"/>
        <end position="246"/>
    </location>
</feature>
<dbReference type="EMBL" id="JACHDN010000001">
    <property type="protein sequence ID" value="MBB5472448.1"/>
    <property type="molecule type" value="Genomic_DNA"/>
</dbReference>
<feature type="compositionally biased region" description="Basic and acidic residues" evidence="4">
    <location>
        <begin position="78"/>
        <end position="96"/>
    </location>
</feature>
<keyword evidence="1" id="KW-0547">Nucleotide-binding</keyword>
<comment type="caution">
    <text evidence="7">The sequence shown here is derived from an EMBL/GenBank/DDBJ whole genome shotgun (WGS) entry which is preliminary data.</text>
</comment>
<evidence type="ECO:0000256" key="4">
    <source>
        <dbReference type="SAM" id="MobiDB-lite"/>
    </source>
</evidence>
<keyword evidence="9" id="KW-1185">Reference proteome</keyword>
<dbReference type="Proteomes" id="UP000321723">
    <property type="component" value="Unassembled WGS sequence"/>
</dbReference>
<evidence type="ECO:0000256" key="2">
    <source>
        <dbReference type="ARBA" id="ARBA00022801"/>
    </source>
</evidence>
<evidence type="ECO:0000313" key="7">
    <source>
        <dbReference type="EMBL" id="GEL45615.1"/>
    </source>
</evidence>
<dbReference type="Pfam" id="PF02682">
    <property type="entry name" value="CT_C_D"/>
    <property type="match status" value="1"/>
</dbReference>
<dbReference type="InterPro" id="IPR052708">
    <property type="entry name" value="PxpC"/>
</dbReference>
<evidence type="ECO:0000256" key="3">
    <source>
        <dbReference type="ARBA" id="ARBA00022840"/>
    </source>
</evidence>
<feature type="region of interest" description="Disordered" evidence="4">
    <location>
        <begin position="75"/>
        <end position="96"/>
    </location>
</feature>
<reference evidence="7 9" key="1">
    <citation type="submission" date="2019-07" db="EMBL/GenBank/DDBJ databases">
        <title>Whole genome shotgun sequence of Cellulomonas hominis NBRC 16055.</title>
        <authorList>
            <person name="Hosoyama A."/>
            <person name="Uohara A."/>
            <person name="Ohji S."/>
            <person name="Ichikawa N."/>
        </authorList>
    </citation>
    <scope>NUCLEOTIDE SEQUENCE [LARGE SCALE GENOMIC DNA]</scope>
    <source>
        <strain evidence="7 9">NBRC 16055</strain>
    </source>
</reference>
<reference evidence="8 10" key="2">
    <citation type="submission" date="2020-08" db="EMBL/GenBank/DDBJ databases">
        <title>Sequencing the genomes of 1000 actinobacteria strains.</title>
        <authorList>
            <person name="Klenk H.-P."/>
        </authorList>
    </citation>
    <scope>NUCLEOTIDE SEQUENCE [LARGE SCALE GENOMIC DNA]</scope>
    <source>
        <strain evidence="8 10">DSM 9581</strain>
    </source>
</reference>
<dbReference type="InterPro" id="IPR029000">
    <property type="entry name" value="Cyclophilin-like_dom_sf"/>
</dbReference>
<dbReference type="Pfam" id="PF02626">
    <property type="entry name" value="CT_A_B"/>
    <property type="match status" value="1"/>
</dbReference>
<evidence type="ECO:0000313" key="10">
    <source>
        <dbReference type="Proteomes" id="UP000564629"/>
    </source>
</evidence>
<dbReference type="GO" id="GO:0016787">
    <property type="term" value="F:hydrolase activity"/>
    <property type="evidence" value="ECO:0007669"/>
    <property type="project" value="UniProtKB-KW"/>
</dbReference>
<dbReference type="GO" id="GO:0005524">
    <property type="term" value="F:ATP binding"/>
    <property type="evidence" value="ECO:0007669"/>
    <property type="project" value="UniProtKB-KW"/>
</dbReference>
<dbReference type="SMART" id="SM00796">
    <property type="entry name" value="AHS1"/>
    <property type="match status" value="1"/>
</dbReference>
<dbReference type="SMART" id="SM00797">
    <property type="entry name" value="AHS2"/>
    <property type="match status" value="1"/>
</dbReference>
<dbReference type="Gene3D" id="2.40.100.10">
    <property type="entry name" value="Cyclophilin-like"/>
    <property type="match status" value="2"/>
</dbReference>
<dbReference type="EMBL" id="BJVQ01000006">
    <property type="protein sequence ID" value="GEL45615.1"/>
    <property type="molecule type" value="Genomic_DNA"/>
</dbReference>
<feature type="domain" description="Carboxyltransferase" evidence="6">
    <location>
        <begin position="294"/>
        <end position="557"/>
    </location>
</feature>
<evidence type="ECO:0000313" key="8">
    <source>
        <dbReference type="EMBL" id="MBB5472448.1"/>
    </source>
</evidence>
<dbReference type="Gene3D" id="3.30.1360.40">
    <property type="match status" value="1"/>
</dbReference>
<gene>
    <name evidence="7" type="ORF">CHO01_07310</name>
    <name evidence="8" type="ORF">HNR08_001184</name>
</gene>
<evidence type="ECO:0000256" key="1">
    <source>
        <dbReference type="ARBA" id="ARBA00022741"/>
    </source>
</evidence>
<dbReference type="Proteomes" id="UP000564629">
    <property type="component" value="Unassembled WGS sequence"/>
</dbReference>
<name>A0A511F8T8_9CELL</name>
<dbReference type="SUPFAM" id="SSF160467">
    <property type="entry name" value="PH0987 N-terminal domain-like"/>
    <property type="match status" value="1"/>
</dbReference>
<dbReference type="NCBIfam" id="TIGR00724">
    <property type="entry name" value="urea_amlyse_rel"/>
    <property type="match status" value="1"/>
</dbReference>
<evidence type="ECO:0000313" key="9">
    <source>
        <dbReference type="Proteomes" id="UP000321723"/>
    </source>
</evidence>
<feature type="domain" description="Carboxyltransferase" evidence="5">
    <location>
        <begin position="3"/>
        <end position="215"/>
    </location>
</feature>
<evidence type="ECO:0000259" key="6">
    <source>
        <dbReference type="SMART" id="SM00797"/>
    </source>
</evidence>
<sequence>MTVRVVAYGDDALLVDLPGLDAVRALDDALAARPPAGVVDVVPAARTVLVRFTGAAAAARGARGVAAEAERAAAASGARREEGARPGEAARPREGARRAAGAVVELPVRYDGPDLAEVAALTGLTEAEVVRRHAAATYTVAFGGFMPGFAYLTGLDPALHVPRRATPRERVPAGAVAVAGEYAAVYPAATPGGWRLLGTCDVPLFHVDHDPPALLRPGVRVRFVPVPGGPVPGGPVPGDPADPAPAPATVASAASAASAASPALPPPAGRAVVEVLAPGVLTLVQDAGRPGLAAVGVGRSGAADRGALRLANRLVGNRADAAVLEVLLGGTELTFPAGGVVALAGAEVPAWVGARPVAPHTATRVPPGGALRLGHATRGLRVTVAVRGGVAVPPVLGSRAADQLSGIGPAPLRAGDVLPVGADVQDAAQPWPDPPRAWPAAGEPVVLRVRPGPRLDRFPPGVLDRLCATPWTVTPASNRVAVRLDGPPLPRLDRGELPSEPLVPGAVQVPPDGLPVVSGADHPVTGGYPVPAVVEAASVDAAAQLRPGDAVRFAPAG</sequence>
<keyword evidence="3" id="KW-0067">ATP-binding</keyword>
<organism evidence="7 9">
    <name type="scientific">Cellulomonas hominis</name>
    <dbReference type="NCBI Taxonomy" id="156981"/>
    <lineage>
        <taxon>Bacteria</taxon>
        <taxon>Bacillati</taxon>
        <taxon>Actinomycetota</taxon>
        <taxon>Actinomycetes</taxon>
        <taxon>Micrococcales</taxon>
        <taxon>Cellulomonadaceae</taxon>
        <taxon>Cellulomonas</taxon>
    </lineage>
</organism>
<dbReference type="RefSeq" id="WP_146833752.1">
    <property type="nucleotide sequence ID" value="NZ_JACHDN010000001.1"/>
</dbReference>
<dbReference type="InterPro" id="IPR003778">
    <property type="entry name" value="CT_A_B"/>
</dbReference>
<dbReference type="AlphaFoldDB" id="A0A511F8T8"/>
<protein>
    <submittedName>
        <fullName evidence="7">Allophanate hydrolase</fullName>
    </submittedName>
    <submittedName>
        <fullName evidence="8">KipI family sensor histidine kinase inhibitor</fullName>
    </submittedName>
</protein>
<evidence type="ECO:0000259" key="5">
    <source>
        <dbReference type="SMART" id="SM00796"/>
    </source>
</evidence>
<accession>A0A511F8T8</accession>
<keyword evidence="2 7" id="KW-0378">Hydrolase</keyword>